<protein>
    <recommendedName>
        <fullName evidence="4">UrcA family protein</fullName>
    </recommendedName>
</protein>
<dbReference type="NCBIfam" id="TIGR04433">
    <property type="entry name" value="UrcA_uranyl"/>
    <property type="match status" value="1"/>
</dbReference>
<dbReference type="Proteomes" id="UP001156703">
    <property type="component" value="Unassembled WGS sequence"/>
</dbReference>
<evidence type="ECO:0000256" key="1">
    <source>
        <dbReference type="SAM" id="SignalP"/>
    </source>
</evidence>
<dbReference type="InterPro" id="IPR030972">
    <property type="entry name" value="UrcA_uranyl"/>
</dbReference>
<accession>A0ABQ5Z3F9</accession>
<dbReference type="RefSeq" id="WP_029941320.1">
    <property type="nucleotide sequence ID" value="NZ_BSOO01000007.1"/>
</dbReference>
<evidence type="ECO:0000313" key="2">
    <source>
        <dbReference type="EMBL" id="GLR47324.1"/>
    </source>
</evidence>
<reference evidence="3" key="1">
    <citation type="journal article" date="2019" name="Int. J. Syst. Evol. Microbiol.">
        <title>The Global Catalogue of Microorganisms (GCM) 10K type strain sequencing project: providing services to taxonomists for standard genome sequencing and annotation.</title>
        <authorList>
            <consortium name="The Broad Institute Genomics Platform"/>
            <consortium name="The Broad Institute Genome Sequencing Center for Infectious Disease"/>
            <person name="Wu L."/>
            <person name="Ma J."/>
        </authorList>
    </citation>
    <scope>NUCLEOTIDE SEQUENCE [LARGE SCALE GENOMIC DNA]</scope>
    <source>
        <strain evidence="3">NBRC 102146</strain>
    </source>
</reference>
<evidence type="ECO:0000313" key="3">
    <source>
        <dbReference type="Proteomes" id="UP001156703"/>
    </source>
</evidence>
<name>A0ABQ5Z3F9_9SPHN</name>
<feature type="signal peptide" evidence="1">
    <location>
        <begin position="1"/>
        <end position="19"/>
    </location>
</feature>
<keyword evidence="1" id="KW-0732">Signal</keyword>
<comment type="caution">
    <text evidence="2">The sequence shown here is derived from an EMBL/GenBank/DDBJ whole genome shotgun (WGS) entry which is preliminary data.</text>
</comment>
<dbReference type="EMBL" id="BSOO01000007">
    <property type="protein sequence ID" value="GLR47324.1"/>
    <property type="molecule type" value="Genomic_DNA"/>
</dbReference>
<keyword evidence="3" id="KW-1185">Reference proteome</keyword>
<gene>
    <name evidence="2" type="ORF">GCM10007925_10350</name>
</gene>
<feature type="chain" id="PRO_5045080248" description="UrcA family protein" evidence="1">
    <location>
        <begin position="20"/>
        <end position="106"/>
    </location>
</feature>
<sequence>MRAFLIASAALLASTAVSAEPAGTLVIKADRVLADNQRAVAYGDLQLASAEGRAALRNRVGMAIDSLCDPKRFSVAEPTDANKCAAQAWADVTPRLNELSPRLAAR</sequence>
<evidence type="ECO:0008006" key="4">
    <source>
        <dbReference type="Google" id="ProtNLM"/>
    </source>
</evidence>
<proteinExistence type="predicted"/>
<organism evidence="2 3">
    <name type="scientific">Sphingomonas astaxanthinifaciens DSM 22298</name>
    <dbReference type="NCBI Taxonomy" id="1123267"/>
    <lineage>
        <taxon>Bacteria</taxon>
        <taxon>Pseudomonadati</taxon>
        <taxon>Pseudomonadota</taxon>
        <taxon>Alphaproteobacteria</taxon>
        <taxon>Sphingomonadales</taxon>
        <taxon>Sphingomonadaceae</taxon>
        <taxon>Sphingomonas</taxon>
    </lineage>
</organism>